<feature type="transmembrane region" description="Helical" evidence="1">
    <location>
        <begin position="12"/>
        <end position="30"/>
    </location>
</feature>
<dbReference type="InterPro" id="IPR024294">
    <property type="entry name" value="DUF3810"/>
</dbReference>
<evidence type="ECO:0000313" key="2">
    <source>
        <dbReference type="EMBL" id="TCV10161.1"/>
    </source>
</evidence>
<keyword evidence="1" id="KW-0472">Membrane</keyword>
<dbReference type="Proteomes" id="UP000295197">
    <property type="component" value="Unassembled WGS sequence"/>
</dbReference>
<protein>
    <submittedName>
        <fullName evidence="2">Uncharacterized protein DUF3810</fullName>
    </submittedName>
</protein>
<proteinExistence type="predicted"/>
<feature type="transmembrane region" description="Helical" evidence="1">
    <location>
        <begin position="99"/>
        <end position="119"/>
    </location>
</feature>
<dbReference type="OrthoDB" id="1048788at2"/>
<keyword evidence="1" id="KW-0812">Transmembrane</keyword>
<dbReference type="RefSeq" id="WP_132778349.1">
    <property type="nucleotide sequence ID" value="NZ_SMBZ01000036.1"/>
</dbReference>
<reference evidence="2 3" key="1">
    <citation type="submission" date="2019-03" db="EMBL/GenBank/DDBJ databases">
        <title>Genomic Encyclopedia of Type Strains, Phase IV (KMG-IV): sequencing the most valuable type-strain genomes for metagenomic binning, comparative biology and taxonomic classification.</title>
        <authorList>
            <person name="Goeker M."/>
        </authorList>
    </citation>
    <scope>NUCLEOTIDE SEQUENCE [LARGE SCALE GENOMIC DNA]</scope>
    <source>
        <strain evidence="2 3">DSM 22362</strain>
    </source>
</reference>
<dbReference type="AlphaFoldDB" id="A0A4V2VU14"/>
<name>A0A4V2VU14_9SPHI</name>
<dbReference type="Pfam" id="PF12725">
    <property type="entry name" value="DUF3810"/>
    <property type="match status" value="1"/>
</dbReference>
<sequence>MKHKARNSHRRKYYITIAICLVLIFCIEALKSNTAFVEQYYAQNLYPAISYIYIILFSWIPFSIGDVLYSAIVLLLAYNIFSLIKSAFQKNSTKVVDHIIYICTTLSVIYVVFYVNWGLNYFRQPIAEKFGLHTYEIKKKEHLEVLDKYIKIANDLRQEIDLEHKTKNGVKGDLVEIVKQDTLLKGYLCKSQVNAKSPLSSDLLSYFTVSGYFNPFTLEVQVNQNIPNASYPFTNVHELTHQMGVGFEDECNFIAFLTLYDDKDVWYQYSAYYAAIGYLMQPLARDKELFESYRDKLSPLVLDDFKQEREFWQSYRGWIDRISSVFYNQFLKHNNQPEGLERYNLMTTLLVAWEKQQEELR</sequence>
<evidence type="ECO:0000313" key="3">
    <source>
        <dbReference type="Proteomes" id="UP000295197"/>
    </source>
</evidence>
<keyword evidence="1" id="KW-1133">Transmembrane helix</keyword>
<organism evidence="2 3">
    <name type="scientific">Sphingobacterium alimentarium</name>
    <dbReference type="NCBI Taxonomy" id="797292"/>
    <lineage>
        <taxon>Bacteria</taxon>
        <taxon>Pseudomonadati</taxon>
        <taxon>Bacteroidota</taxon>
        <taxon>Sphingobacteriia</taxon>
        <taxon>Sphingobacteriales</taxon>
        <taxon>Sphingobacteriaceae</taxon>
        <taxon>Sphingobacterium</taxon>
    </lineage>
</organism>
<accession>A0A4V2VU14</accession>
<evidence type="ECO:0000256" key="1">
    <source>
        <dbReference type="SAM" id="Phobius"/>
    </source>
</evidence>
<dbReference type="EMBL" id="SMBZ01000036">
    <property type="protein sequence ID" value="TCV10161.1"/>
    <property type="molecule type" value="Genomic_DNA"/>
</dbReference>
<feature type="transmembrane region" description="Helical" evidence="1">
    <location>
        <begin position="50"/>
        <end position="78"/>
    </location>
</feature>
<keyword evidence="3" id="KW-1185">Reference proteome</keyword>
<comment type="caution">
    <text evidence="2">The sequence shown here is derived from an EMBL/GenBank/DDBJ whole genome shotgun (WGS) entry which is preliminary data.</text>
</comment>
<gene>
    <name evidence="2" type="ORF">EDC17_10366</name>
</gene>